<keyword evidence="1" id="KW-0812">Transmembrane</keyword>
<comment type="caution">
    <text evidence="2">The sequence shown here is derived from an EMBL/GenBank/DDBJ whole genome shotgun (WGS) entry which is preliminary data.</text>
</comment>
<keyword evidence="1" id="KW-1133">Transmembrane helix</keyword>
<evidence type="ECO:0000256" key="1">
    <source>
        <dbReference type="SAM" id="Phobius"/>
    </source>
</evidence>
<feature type="transmembrane region" description="Helical" evidence="1">
    <location>
        <begin position="56"/>
        <end position="78"/>
    </location>
</feature>
<dbReference type="EMBL" id="CAJOAZ010003920">
    <property type="protein sequence ID" value="CAF4035095.1"/>
    <property type="molecule type" value="Genomic_DNA"/>
</dbReference>
<accession>A0A819QR19</accession>
<name>A0A819QR19_9BILA</name>
<dbReference type="AlphaFoldDB" id="A0A819QR19"/>
<keyword evidence="1" id="KW-0472">Membrane</keyword>
<evidence type="ECO:0000313" key="2">
    <source>
        <dbReference type="EMBL" id="CAF4035095.1"/>
    </source>
</evidence>
<gene>
    <name evidence="2" type="ORF">OXD698_LOCUS31546</name>
</gene>
<proteinExistence type="predicted"/>
<protein>
    <submittedName>
        <fullName evidence="2">Uncharacterized protein</fullName>
    </submittedName>
</protein>
<feature type="non-terminal residue" evidence="2">
    <location>
        <position position="1"/>
    </location>
</feature>
<evidence type="ECO:0000313" key="3">
    <source>
        <dbReference type="Proteomes" id="UP000663844"/>
    </source>
</evidence>
<reference evidence="2" key="1">
    <citation type="submission" date="2021-02" db="EMBL/GenBank/DDBJ databases">
        <authorList>
            <person name="Nowell W R."/>
        </authorList>
    </citation>
    <scope>NUCLEOTIDE SEQUENCE</scope>
</reference>
<sequence length="430" mass="51811">YKLSSASLQLTFLPIRIYYHVTRWIYGNNYKPFLEIQEGLHPIPHFYKQQQVKIRFLLKLPKPFFSTIIIVIILHFIQKWTNKLFIHLLFTFYGLNSRFNNLIVIYFRFNALNFQHISKLDFDIIGQQYLPLIIDHINSLYLSDDDETPQQTKWLMSYNFDLERFIYENLTRTISTIERLSLAFLNSSNKLENILQNISNVSKLTIRTWRDIYRNGYQWENLISNYLLKLKVFNLLMQFDSDDDINGEEQVDKILDSFRTQFWIDKHQWFVRCHWQSKSFSLYTLPHVFRRFNIDIDTQFKSTCIEDNTFSSYNHVKDISFCHSLSPDFVHLRFLKLHDLCLVFPIQNEFLSIIPTLHYLTSLTIDFEKETSISFPLQVFLDRAYHLYSLNLKQDSTLHMINLRSKSIRQLRFSSHNKYFNQQECILLSQ</sequence>
<dbReference type="Proteomes" id="UP000663844">
    <property type="component" value="Unassembled WGS sequence"/>
</dbReference>
<organism evidence="2 3">
    <name type="scientific">Adineta steineri</name>
    <dbReference type="NCBI Taxonomy" id="433720"/>
    <lineage>
        <taxon>Eukaryota</taxon>
        <taxon>Metazoa</taxon>
        <taxon>Spiralia</taxon>
        <taxon>Gnathifera</taxon>
        <taxon>Rotifera</taxon>
        <taxon>Eurotatoria</taxon>
        <taxon>Bdelloidea</taxon>
        <taxon>Adinetida</taxon>
        <taxon>Adinetidae</taxon>
        <taxon>Adineta</taxon>
    </lineage>
</organism>